<dbReference type="EMBL" id="GL732523">
    <property type="protein sequence ID" value="EFX90328.1"/>
    <property type="molecule type" value="Genomic_DNA"/>
</dbReference>
<protein>
    <submittedName>
        <fullName evidence="1">Uncharacterized protein</fullName>
    </submittedName>
</protein>
<dbReference type="Proteomes" id="UP000000305">
    <property type="component" value="Unassembled WGS sequence"/>
</dbReference>
<gene>
    <name evidence="1" type="ORF">DAPPUDRAFT_232355</name>
</gene>
<keyword evidence="2" id="KW-1185">Reference proteome</keyword>
<dbReference type="KEGG" id="dpx:DAPPUDRAFT_232355"/>
<proteinExistence type="predicted"/>
<evidence type="ECO:0000313" key="2">
    <source>
        <dbReference type="Proteomes" id="UP000000305"/>
    </source>
</evidence>
<dbReference type="InParanoid" id="E9FQQ7"/>
<name>E9FQQ7_DAPPU</name>
<dbReference type="PhylomeDB" id="E9FQQ7"/>
<sequence length="254" mass="28957">MTPSYYTEAPTYTTKAAEYLNEAPKYYTSKATEYYTITYAASGYYTAAPKYFSAPSPNHYTVAPKYYTTESPEYYTTTCAASTYYTETPKCPELHNHNVVEYFVAPNHYTATPSYYVKLKYYNEIPVYYTTTYATSNYYTEKIEYYTTMYAAPVYYTNKLRRNAGGGCCIVDGWVNNWCNDVSLVWHTPLHPTHHRKCDIILGSWLVIGELLRKPKSCIVVFRDSESTFQVPASPSFGFVQSSSSLPSKTVAGT</sequence>
<evidence type="ECO:0000313" key="1">
    <source>
        <dbReference type="EMBL" id="EFX90328.1"/>
    </source>
</evidence>
<dbReference type="HOGENOM" id="CLU_1095220_0_0_1"/>
<dbReference type="OrthoDB" id="6404952at2759"/>
<organism evidence="1 2">
    <name type="scientific">Daphnia pulex</name>
    <name type="common">Water flea</name>
    <dbReference type="NCBI Taxonomy" id="6669"/>
    <lineage>
        <taxon>Eukaryota</taxon>
        <taxon>Metazoa</taxon>
        <taxon>Ecdysozoa</taxon>
        <taxon>Arthropoda</taxon>
        <taxon>Crustacea</taxon>
        <taxon>Branchiopoda</taxon>
        <taxon>Diplostraca</taxon>
        <taxon>Cladocera</taxon>
        <taxon>Anomopoda</taxon>
        <taxon>Daphniidae</taxon>
        <taxon>Daphnia</taxon>
    </lineage>
</organism>
<dbReference type="PANTHER" id="PTHR23263:SF124">
    <property type="entry name" value="SMALL PROLINE-RICH PROTEIN 3"/>
    <property type="match status" value="1"/>
</dbReference>
<dbReference type="AlphaFoldDB" id="E9FQQ7"/>
<accession>E9FQQ7</accession>
<dbReference type="PANTHER" id="PTHR23263">
    <property type="entry name" value="SMALL PROLINE-RICH PROTEIN"/>
    <property type="match status" value="1"/>
</dbReference>
<reference evidence="1 2" key="1">
    <citation type="journal article" date="2011" name="Science">
        <title>The ecoresponsive genome of Daphnia pulex.</title>
        <authorList>
            <person name="Colbourne J.K."/>
            <person name="Pfrender M.E."/>
            <person name="Gilbert D."/>
            <person name="Thomas W.K."/>
            <person name="Tucker A."/>
            <person name="Oakley T.H."/>
            <person name="Tokishita S."/>
            <person name="Aerts A."/>
            <person name="Arnold G.J."/>
            <person name="Basu M.K."/>
            <person name="Bauer D.J."/>
            <person name="Caceres C.E."/>
            <person name="Carmel L."/>
            <person name="Casola C."/>
            <person name="Choi J.H."/>
            <person name="Detter J.C."/>
            <person name="Dong Q."/>
            <person name="Dusheyko S."/>
            <person name="Eads B.D."/>
            <person name="Frohlich T."/>
            <person name="Geiler-Samerotte K.A."/>
            <person name="Gerlach D."/>
            <person name="Hatcher P."/>
            <person name="Jogdeo S."/>
            <person name="Krijgsveld J."/>
            <person name="Kriventseva E.V."/>
            <person name="Kultz D."/>
            <person name="Laforsch C."/>
            <person name="Lindquist E."/>
            <person name="Lopez J."/>
            <person name="Manak J.R."/>
            <person name="Muller J."/>
            <person name="Pangilinan J."/>
            <person name="Patwardhan R.P."/>
            <person name="Pitluck S."/>
            <person name="Pritham E.J."/>
            <person name="Rechtsteiner A."/>
            <person name="Rho M."/>
            <person name="Rogozin I.B."/>
            <person name="Sakarya O."/>
            <person name="Salamov A."/>
            <person name="Schaack S."/>
            <person name="Shapiro H."/>
            <person name="Shiga Y."/>
            <person name="Skalitzky C."/>
            <person name="Smith Z."/>
            <person name="Souvorov A."/>
            <person name="Sung W."/>
            <person name="Tang Z."/>
            <person name="Tsuchiya D."/>
            <person name="Tu H."/>
            <person name="Vos H."/>
            <person name="Wang M."/>
            <person name="Wolf Y.I."/>
            <person name="Yamagata H."/>
            <person name="Yamada T."/>
            <person name="Ye Y."/>
            <person name="Shaw J.R."/>
            <person name="Andrews J."/>
            <person name="Crease T.J."/>
            <person name="Tang H."/>
            <person name="Lucas S.M."/>
            <person name="Robertson H.M."/>
            <person name="Bork P."/>
            <person name="Koonin E.V."/>
            <person name="Zdobnov E.M."/>
            <person name="Grigoriev I.V."/>
            <person name="Lynch M."/>
            <person name="Boore J.L."/>
        </authorList>
    </citation>
    <scope>NUCLEOTIDE SEQUENCE [LARGE SCALE GENOMIC DNA]</scope>
</reference>